<dbReference type="AlphaFoldDB" id="A0A6N2LXR8"/>
<proteinExistence type="predicted"/>
<protein>
    <submittedName>
        <fullName evidence="1">Uncharacterized protein</fullName>
    </submittedName>
</protein>
<evidence type="ECO:0000313" key="1">
    <source>
        <dbReference type="EMBL" id="VFU42074.1"/>
    </source>
</evidence>
<sequence>MDLLAREIFSLHSSGTTIRRICLQTGCLICLMSSAMESLSLENSFDLWESSTQMLQLQKKSIVRLICACTRPPTHSSTFFCVSIWFLLVR</sequence>
<accession>A0A6N2LXR8</accession>
<gene>
    <name evidence="1" type="ORF">SVIM_LOCUS250059</name>
</gene>
<reference evidence="1" key="1">
    <citation type="submission" date="2019-03" db="EMBL/GenBank/DDBJ databases">
        <authorList>
            <person name="Mank J."/>
            <person name="Almeida P."/>
        </authorList>
    </citation>
    <scope>NUCLEOTIDE SEQUENCE</scope>
    <source>
        <strain evidence="1">78183</strain>
    </source>
</reference>
<organism evidence="1">
    <name type="scientific">Salix viminalis</name>
    <name type="common">Common osier</name>
    <name type="synonym">Basket willow</name>
    <dbReference type="NCBI Taxonomy" id="40686"/>
    <lineage>
        <taxon>Eukaryota</taxon>
        <taxon>Viridiplantae</taxon>
        <taxon>Streptophyta</taxon>
        <taxon>Embryophyta</taxon>
        <taxon>Tracheophyta</taxon>
        <taxon>Spermatophyta</taxon>
        <taxon>Magnoliopsida</taxon>
        <taxon>eudicotyledons</taxon>
        <taxon>Gunneridae</taxon>
        <taxon>Pentapetalae</taxon>
        <taxon>rosids</taxon>
        <taxon>fabids</taxon>
        <taxon>Malpighiales</taxon>
        <taxon>Salicaceae</taxon>
        <taxon>Saliceae</taxon>
        <taxon>Salix</taxon>
    </lineage>
</organism>
<dbReference type="EMBL" id="CAADRP010001574">
    <property type="protein sequence ID" value="VFU42074.1"/>
    <property type="molecule type" value="Genomic_DNA"/>
</dbReference>
<name>A0A6N2LXR8_SALVM</name>